<sequence>MNKNNIYILVQKAKQGDKESMKTLLEMFNPLIIKVSKKAGANDRNDLKQHITESIIKAIYKYDLRLDKDFKALRYTTWEKLRLRGIIERFDMEPLRA</sequence>
<reference evidence="3" key="1">
    <citation type="journal article" date="2019" name="Int. J. Syst. Evol. Microbiol.">
        <title>The Global Catalogue of Microorganisms (GCM) 10K type strain sequencing project: providing services to taxonomists for standard genome sequencing and annotation.</title>
        <authorList>
            <consortium name="The Broad Institute Genomics Platform"/>
            <consortium name="The Broad Institute Genome Sequencing Center for Infectious Disease"/>
            <person name="Wu L."/>
            <person name="Ma J."/>
        </authorList>
    </citation>
    <scope>NUCLEOTIDE SEQUENCE [LARGE SCALE GENOMIC DNA]</scope>
    <source>
        <strain evidence="3">CCUG 57263</strain>
    </source>
</reference>
<evidence type="ECO:0000313" key="3">
    <source>
        <dbReference type="Proteomes" id="UP001597120"/>
    </source>
</evidence>
<proteinExistence type="predicted"/>
<feature type="domain" description="Helix-turn-helix conjugative transposon-like" evidence="1">
    <location>
        <begin position="9"/>
        <end position="63"/>
    </location>
</feature>
<dbReference type="InterPro" id="IPR013325">
    <property type="entry name" value="RNA_pol_sigma_r2"/>
</dbReference>
<dbReference type="SUPFAM" id="SSF88946">
    <property type="entry name" value="Sigma2 domain of RNA polymerase sigma factors"/>
    <property type="match status" value="1"/>
</dbReference>
<keyword evidence="3" id="KW-1185">Reference proteome</keyword>
<dbReference type="Proteomes" id="UP001597120">
    <property type="component" value="Unassembled WGS sequence"/>
</dbReference>
<gene>
    <name evidence="2" type="ORF">ACFQ03_17475</name>
</gene>
<protein>
    <submittedName>
        <fullName evidence="2">Helix-turn-helix domain-containing protein</fullName>
    </submittedName>
</protein>
<dbReference type="Pfam" id="PF12645">
    <property type="entry name" value="HTH_16"/>
    <property type="match status" value="1"/>
</dbReference>
<dbReference type="EMBL" id="JBHTIU010000067">
    <property type="protein sequence ID" value="MFD0870933.1"/>
    <property type="molecule type" value="Genomic_DNA"/>
</dbReference>
<dbReference type="RefSeq" id="WP_379289746.1">
    <property type="nucleotide sequence ID" value="NZ_JBHTIU010000067.1"/>
</dbReference>
<accession>A0ABW3DF36</accession>
<comment type="caution">
    <text evidence="2">The sequence shown here is derived from an EMBL/GenBank/DDBJ whole genome shotgun (WGS) entry which is preliminary data.</text>
</comment>
<dbReference type="InterPro" id="IPR024760">
    <property type="entry name" value="HTH_dom_conjug_TS-like"/>
</dbReference>
<name>A0ABW3DF36_9BACL</name>
<evidence type="ECO:0000313" key="2">
    <source>
        <dbReference type="EMBL" id="MFD0870933.1"/>
    </source>
</evidence>
<evidence type="ECO:0000259" key="1">
    <source>
        <dbReference type="Pfam" id="PF12645"/>
    </source>
</evidence>
<organism evidence="2 3">
    <name type="scientific">Paenibacillus residui</name>
    <dbReference type="NCBI Taxonomy" id="629724"/>
    <lineage>
        <taxon>Bacteria</taxon>
        <taxon>Bacillati</taxon>
        <taxon>Bacillota</taxon>
        <taxon>Bacilli</taxon>
        <taxon>Bacillales</taxon>
        <taxon>Paenibacillaceae</taxon>
        <taxon>Paenibacillus</taxon>
    </lineage>
</organism>